<dbReference type="VEuPathDB" id="FungiDB:H310_02901"/>
<evidence type="ECO:0000259" key="8">
    <source>
        <dbReference type="Pfam" id="PF13886"/>
    </source>
</evidence>
<feature type="transmembrane region" description="Helical" evidence="7">
    <location>
        <begin position="61"/>
        <end position="77"/>
    </location>
</feature>
<dbReference type="GeneID" id="20079951"/>
<protein>
    <recommendedName>
        <fullName evidence="6">Transmembrane protein 198</fullName>
    </recommendedName>
</protein>
<proteinExistence type="inferred from homology"/>
<dbReference type="OrthoDB" id="66918at2759"/>
<evidence type="ECO:0000256" key="6">
    <source>
        <dbReference type="ARBA" id="ARBA00049737"/>
    </source>
</evidence>
<dbReference type="GO" id="GO:0005886">
    <property type="term" value="C:plasma membrane"/>
    <property type="evidence" value="ECO:0007669"/>
    <property type="project" value="TreeGrafter"/>
</dbReference>
<feature type="transmembrane region" description="Helical" evidence="7">
    <location>
        <begin position="33"/>
        <end position="54"/>
    </location>
</feature>
<organism evidence="9">
    <name type="scientific">Aphanomyces invadans</name>
    <dbReference type="NCBI Taxonomy" id="157072"/>
    <lineage>
        <taxon>Eukaryota</taxon>
        <taxon>Sar</taxon>
        <taxon>Stramenopiles</taxon>
        <taxon>Oomycota</taxon>
        <taxon>Saprolegniomycetes</taxon>
        <taxon>Saprolegniales</taxon>
        <taxon>Verrucalvaceae</taxon>
        <taxon>Aphanomyces</taxon>
    </lineage>
</organism>
<feature type="transmembrane region" description="Helical" evidence="7">
    <location>
        <begin position="149"/>
        <end position="168"/>
    </location>
</feature>
<feature type="transmembrane region" description="Helical" evidence="7">
    <location>
        <begin position="116"/>
        <end position="137"/>
    </location>
</feature>
<feature type="domain" description="TM7S3/TM198-like" evidence="8">
    <location>
        <begin position="40"/>
        <end position="236"/>
    </location>
</feature>
<evidence type="ECO:0000256" key="5">
    <source>
        <dbReference type="ARBA" id="ARBA00023136"/>
    </source>
</evidence>
<evidence type="ECO:0000256" key="2">
    <source>
        <dbReference type="ARBA" id="ARBA00006244"/>
    </source>
</evidence>
<keyword evidence="4 7" id="KW-1133">Transmembrane helix</keyword>
<evidence type="ECO:0000313" key="9">
    <source>
        <dbReference type="EMBL" id="ETW06735.1"/>
    </source>
</evidence>
<gene>
    <name evidence="9" type="ORF">H310_02901</name>
</gene>
<feature type="transmembrane region" description="Helical" evidence="7">
    <location>
        <begin position="217"/>
        <end position="238"/>
    </location>
</feature>
<evidence type="ECO:0000256" key="3">
    <source>
        <dbReference type="ARBA" id="ARBA00022692"/>
    </source>
</evidence>
<keyword evidence="5 7" id="KW-0472">Membrane</keyword>
<comment type="similarity">
    <text evidence="2">Belongs to the TMEM198 family.</text>
</comment>
<keyword evidence="3 7" id="KW-0812">Transmembrane</keyword>
<dbReference type="InterPro" id="IPR040236">
    <property type="entry name" value="TMEM198"/>
</dbReference>
<dbReference type="RefSeq" id="XP_008864810.1">
    <property type="nucleotide sequence ID" value="XM_008866588.1"/>
</dbReference>
<sequence>MSPPPTFLAGLWASVSMTNLLEADALDNVAFRAVIILGSIALLVVATFITFLGYKHFSTALVLQSAILGGYMGWYIGGAFTESAESKHVMVNLSVAVALAFFLSVFTCCMKGVMRFLFGFALGVQLGSVANIVWLHALPLGMNESNPNNLGYVVMSAAGVVLGALAFASGRKGHIVLTAWVGAYWIIQSVGNFVGNFPSLFYPFPRDARTATVSMSYYIYMGAWVVLALGGITTQVHLTTFDSNYHDLIDADAADDDDTYLAKDMHKSKTPYTNVQDVSV</sequence>
<dbReference type="EMBL" id="KI913955">
    <property type="protein sequence ID" value="ETW06735.1"/>
    <property type="molecule type" value="Genomic_DNA"/>
</dbReference>
<dbReference type="AlphaFoldDB" id="A0A024UKM0"/>
<feature type="transmembrane region" description="Helical" evidence="7">
    <location>
        <begin position="175"/>
        <end position="197"/>
    </location>
</feature>
<reference evidence="9" key="1">
    <citation type="submission" date="2013-12" db="EMBL/GenBank/DDBJ databases">
        <title>The Genome Sequence of Aphanomyces invadans NJM9701.</title>
        <authorList>
            <consortium name="The Broad Institute Genomics Platform"/>
            <person name="Russ C."/>
            <person name="Tyler B."/>
            <person name="van West P."/>
            <person name="Dieguez-Uribeondo J."/>
            <person name="Young S.K."/>
            <person name="Zeng Q."/>
            <person name="Gargeya S."/>
            <person name="Fitzgerald M."/>
            <person name="Abouelleil A."/>
            <person name="Alvarado L."/>
            <person name="Chapman S.B."/>
            <person name="Gainer-Dewar J."/>
            <person name="Goldberg J."/>
            <person name="Griggs A."/>
            <person name="Gujja S."/>
            <person name="Hansen M."/>
            <person name="Howarth C."/>
            <person name="Imamovic A."/>
            <person name="Ireland A."/>
            <person name="Larimer J."/>
            <person name="McCowan C."/>
            <person name="Murphy C."/>
            <person name="Pearson M."/>
            <person name="Poon T.W."/>
            <person name="Priest M."/>
            <person name="Roberts A."/>
            <person name="Saif S."/>
            <person name="Shea T."/>
            <person name="Sykes S."/>
            <person name="Wortman J."/>
            <person name="Nusbaum C."/>
            <person name="Birren B."/>
        </authorList>
    </citation>
    <scope>NUCLEOTIDE SEQUENCE [LARGE SCALE GENOMIC DNA]</scope>
    <source>
        <strain evidence="9">NJM9701</strain>
    </source>
</reference>
<dbReference type="InterPro" id="IPR025256">
    <property type="entry name" value="TM7S3/TM198-like_dom"/>
</dbReference>
<accession>A0A024UKM0</accession>
<comment type="subcellular location">
    <subcellularLocation>
        <location evidence="1">Membrane</location>
        <topology evidence="1">Multi-pass membrane protein</topology>
    </subcellularLocation>
</comment>
<evidence type="ECO:0000256" key="4">
    <source>
        <dbReference type="ARBA" id="ARBA00022989"/>
    </source>
</evidence>
<evidence type="ECO:0000256" key="1">
    <source>
        <dbReference type="ARBA" id="ARBA00004141"/>
    </source>
</evidence>
<dbReference type="PANTHER" id="PTHR31247:SF5">
    <property type="entry name" value="DUF4203 DOMAIN-CONTAINING PROTEIN"/>
    <property type="match status" value="1"/>
</dbReference>
<dbReference type="PANTHER" id="PTHR31247">
    <property type="entry name" value="TRANSMEMBRANE PROTEIN 198 FAMILY MEMBER"/>
    <property type="match status" value="1"/>
</dbReference>
<evidence type="ECO:0000256" key="7">
    <source>
        <dbReference type="SAM" id="Phobius"/>
    </source>
</evidence>
<feature type="transmembrane region" description="Helical" evidence="7">
    <location>
        <begin position="89"/>
        <end position="109"/>
    </location>
</feature>
<name>A0A024UKM0_9STRA</name>
<dbReference type="Pfam" id="PF13886">
    <property type="entry name" value="TM7S3_TM198"/>
    <property type="match status" value="1"/>
</dbReference>